<evidence type="ECO:0000313" key="9">
    <source>
        <dbReference type="Proteomes" id="UP000069940"/>
    </source>
</evidence>
<feature type="signal peptide" evidence="6">
    <location>
        <begin position="1"/>
        <end position="21"/>
    </location>
</feature>
<dbReference type="InterPro" id="IPR052295">
    <property type="entry name" value="Odorant-binding_protein"/>
</dbReference>
<dbReference type="Proteomes" id="UP000069940">
    <property type="component" value="Unassembled WGS sequence"/>
</dbReference>
<dbReference type="InterPro" id="IPR054577">
    <property type="entry name" value="OBP47-like_dom"/>
</dbReference>
<dbReference type="EnsemblMetazoa" id="AALFPA23_013283.R19230">
    <property type="protein sequence ID" value="AALFPA23_013283.P19230"/>
    <property type="gene ID" value="AALFPA23_013283"/>
</dbReference>
<evidence type="ECO:0000256" key="5">
    <source>
        <dbReference type="ARBA" id="ARBA00023157"/>
    </source>
</evidence>
<keyword evidence="3" id="KW-0813">Transport</keyword>
<evidence type="ECO:0000256" key="6">
    <source>
        <dbReference type="SAM" id="SignalP"/>
    </source>
</evidence>
<keyword evidence="4" id="KW-0964">Secreted</keyword>
<reference evidence="8" key="2">
    <citation type="submission" date="2025-05" db="UniProtKB">
        <authorList>
            <consortium name="EnsemblMetazoa"/>
        </authorList>
    </citation>
    <scope>IDENTIFICATION</scope>
    <source>
        <strain evidence="8">Foshan</strain>
    </source>
</reference>
<comment type="subcellular location">
    <subcellularLocation>
        <location evidence="1">Secreted</location>
    </subcellularLocation>
</comment>
<dbReference type="Pfam" id="PF22651">
    <property type="entry name" value="OBP47_like"/>
    <property type="match status" value="1"/>
</dbReference>
<name>A0ABM1YYL6_AEDAL</name>
<evidence type="ECO:0000313" key="8">
    <source>
        <dbReference type="EnsemblMetazoa" id="AALFPA23_013283.P19230"/>
    </source>
</evidence>
<evidence type="ECO:0000256" key="2">
    <source>
        <dbReference type="ARBA" id="ARBA00008098"/>
    </source>
</evidence>
<accession>A0ABM1YYL6</accession>
<protein>
    <recommendedName>
        <fullName evidence="7">OBP47-like domain-containing protein</fullName>
    </recommendedName>
</protein>
<sequence length="193" mass="21506">MKFAVLVAVAVAALLQLTVQGAENPCANGPPVQKNPMECCNTPMLMDKDVMMDCYQKYGDQTKKQMKLEGVPRGCCIAECGLNATGLYSNGMIKRDDMTKMFMDSVKDMPEWQMLVRDTLDECFKMAESKMDEIEAGAMLEPSFEGEKICHPISGTILRCMGMNLFVKCPAGVYNESDDCNQLKEYSKMCPIM</sequence>
<keyword evidence="6" id="KW-0732">Signal</keyword>
<proteinExistence type="inferred from homology"/>
<feature type="chain" id="PRO_5047121821" description="OBP47-like domain-containing protein" evidence="6">
    <location>
        <begin position="22"/>
        <end position="193"/>
    </location>
</feature>
<dbReference type="GeneID" id="109412825"/>
<dbReference type="Gene3D" id="1.10.238.270">
    <property type="match status" value="1"/>
</dbReference>
<dbReference type="PANTHER" id="PTHR21066:SF3">
    <property type="entry name" value="IP02236P"/>
    <property type="match status" value="1"/>
</dbReference>
<comment type="similarity">
    <text evidence="2">Belongs to the PBP/GOBP family.</text>
</comment>
<keyword evidence="9" id="KW-1185">Reference proteome</keyword>
<reference evidence="9" key="1">
    <citation type="journal article" date="2015" name="Proc. Natl. Acad. Sci. U.S.A.">
        <title>Genome sequence of the Asian Tiger mosquito, Aedes albopictus, reveals insights into its biology, genetics, and evolution.</title>
        <authorList>
            <person name="Chen X.G."/>
            <person name="Jiang X."/>
            <person name="Gu J."/>
            <person name="Xu M."/>
            <person name="Wu Y."/>
            <person name="Deng Y."/>
            <person name="Zhang C."/>
            <person name="Bonizzoni M."/>
            <person name="Dermauw W."/>
            <person name="Vontas J."/>
            <person name="Armbruster P."/>
            <person name="Huang X."/>
            <person name="Yang Y."/>
            <person name="Zhang H."/>
            <person name="He W."/>
            <person name="Peng H."/>
            <person name="Liu Y."/>
            <person name="Wu K."/>
            <person name="Chen J."/>
            <person name="Lirakis M."/>
            <person name="Topalis P."/>
            <person name="Van Leeuwen T."/>
            <person name="Hall A.B."/>
            <person name="Jiang X."/>
            <person name="Thorpe C."/>
            <person name="Mueller R.L."/>
            <person name="Sun C."/>
            <person name="Waterhouse R.M."/>
            <person name="Yan G."/>
            <person name="Tu Z.J."/>
            <person name="Fang X."/>
            <person name="James A.A."/>
        </authorList>
    </citation>
    <scope>NUCLEOTIDE SEQUENCE [LARGE SCALE GENOMIC DNA]</scope>
    <source>
        <strain evidence="9">Foshan</strain>
    </source>
</reference>
<evidence type="ECO:0000256" key="1">
    <source>
        <dbReference type="ARBA" id="ARBA00004613"/>
    </source>
</evidence>
<evidence type="ECO:0000256" key="4">
    <source>
        <dbReference type="ARBA" id="ARBA00022525"/>
    </source>
</evidence>
<evidence type="ECO:0000256" key="3">
    <source>
        <dbReference type="ARBA" id="ARBA00022448"/>
    </source>
</evidence>
<organism evidence="8 9">
    <name type="scientific">Aedes albopictus</name>
    <name type="common">Asian tiger mosquito</name>
    <name type="synonym">Stegomyia albopicta</name>
    <dbReference type="NCBI Taxonomy" id="7160"/>
    <lineage>
        <taxon>Eukaryota</taxon>
        <taxon>Metazoa</taxon>
        <taxon>Ecdysozoa</taxon>
        <taxon>Arthropoda</taxon>
        <taxon>Hexapoda</taxon>
        <taxon>Insecta</taxon>
        <taxon>Pterygota</taxon>
        <taxon>Neoptera</taxon>
        <taxon>Endopterygota</taxon>
        <taxon>Diptera</taxon>
        <taxon>Nematocera</taxon>
        <taxon>Culicoidea</taxon>
        <taxon>Culicidae</taxon>
        <taxon>Culicinae</taxon>
        <taxon>Aedini</taxon>
        <taxon>Aedes</taxon>
        <taxon>Stegomyia</taxon>
    </lineage>
</organism>
<feature type="domain" description="OBP47-like" evidence="7">
    <location>
        <begin position="43"/>
        <end position="186"/>
    </location>
</feature>
<dbReference type="RefSeq" id="XP_019541982.2">
    <property type="nucleotide sequence ID" value="XM_019686437.3"/>
</dbReference>
<dbReference type="PANTHER" id="PTHR21066">
    <property type="entry name" value="ODORANT-BINDING PROTEIN 59A-RELATED"/>
    <property type="match status" value="1"/>
</dbReference>
<evidence type="ECO:0000259" key="7">
    <source>
        <dbReference type="Pfam" id="PF22651"/>
    </source>
</evidence>
<keyword evidence="5" id="KW-1015">Disulfide bond</keyword>